<name>A0AAV7JDW6_9METZ</name>
<reference evidence="1 2" key="1">
    <citation type="journal article" date="2023" name="BMC Biol.">
        <title>The compact genome of the sponge Oopsacas minuta (Hexactinellida) is lacking key metazoan core genes.</title>
        <authorList>
            <person name="Santini S."/>
            <person name="Schenkelaars Q."/>
            <person name="Jourda C."/>
            <person name="Duchesne M."/>
            <person name="Belahbib H."/>
            <person name="Rocher C."/>
            <person name="Selva M."/>
            <person name="Riesgo A."/>
            <person name="Vervoort M."/>
            <person name="Leys S.P."/>
            <person name="Kodjabachian L."/>
            <person name="Le Bivic A."/>
            <person name="Borchiellini C."/>
            <person name="Claverie J.M."/>
            <person name="Renard E."/>
        </authorList>
    </citation>
    <scope>NUCLEOTIDE SEQUENCE [LARGE SCALE GENOMIC DNA]</scope>
    <source>
        <strain evidence="1">SPO-2</strain>
    </source>
</reference>
<dbReference type="Gene3D" id="3.30.420.10">
    <property type="entry name" value="Ribonuclease H-like superfamily/Ribonuclease H"/>
    <property type="match status" value="1"/>
</dbReference>
<protein>
    <recommendedName>
        <fullName evidence="3">Transposase Tc1-like domain-containing protein</fullName>
    </recommendedName>
</protein>
<keyword evidence="2" id="KW-1185">Reference proteome</keyword>
<dbReference type="EMBL" id="JAKMXF010000349">
    <property type="protein sequence ID" value="KAI6646967.1"/>
    <property type="molecule type" value="Genomic_DNA"/>
</dbReference>
<dbReference type="GO" id="GO:0003676">
    <property type="term" value="F:nucleic acid binding"/>
    <property type="evidence" value="ECO:0007669"/>
    <property type="project" value="InterPro"/>
</dbReference>
<proteinExistence type="predicted"/>
<comment type="caution">
    <text evidence="1">The sequence shown here is derived from an EMBL/GenBank/DDBJ whole genome shotgun (WGS) entry which is preliminary data.</text>
</comment>
<evidence type="ECO:0000313" key="2">
    <source>
        <dbReference type="Proteomes" id="UP001165289"/>
    </source>
</evidence>
<dbReference type="InterPro" id="IPR036397">
    <property type="entry name" value="RNaseH_sf"/>
</dbReference>
<organism evidence="1 2">
    <name type="scientific">Oopsacas minuta</name>
    <dbReference type="NCBI Taxonomy" id="111878"/>
    <lineage>
        <taxon>Eukaryota</taxon>
        <taxon>Metazoa</taxon>
        <taxon>Porifera</taxon>
        <taxon>Hexactinellida</taxon>
        <taxon>Hexasterophora</taxon>
        <taxon>Lyssacinosida</taxon>
        <taxon>Leucopsacidae</taxon>
        <taxon>Oopsacas</taxon>
    </lineage>
</organism>
<sequence length="124" mass="14598">MFRTEGFLSKIGRIIIPKSLTKKHQSTRKLSRKLKSKGIIASHMTVQRYLKNSNGQLVIKSASAKIIRKQIKDRISFCKQRVNWAVQDWRMVLFSDESLYELFHTPNKQNDRVWAREEESVTPH</sequence>
<evidence type="ECO:0000313" key="1">
    <source>
        <dbReference type="EMBL" id="KAI6646967.1"/>
    </source>
</evidence>
<dbReference type="AlphaFoldDB" id="A0AAV7JDW6"/>
<gene>
    <name evidence="1" type="ORF">LOD99_9061</name>
</gene>
<accession>A0AAV7JDW6</accession>
<evidence type="ECO:0008006" key="3">
    <source>
        <dbReference type="Google" id="ProtNLM"/>
    </source>
</evidence>
<dbReference type="Proteomes" id="UP001165289">
    <property type="component" value="Unassembled WGS sequence"/>
</dbReference>